<keyword evidence="2" id="KW-1185">Reference proteome</keyword>
<accession>A0ABY5NHS1</accession>
<dbReference type="RefSeq" id="WP_259611182.1">
    <property type="nucleotide sequence ID" value="NZ_CP091139.2"/>
</dbReference>
<gene>
    <name evidence="1" type="ORF">L2X98_29660</name>
</gene>
<organism evidence="1 2">
    <name type="scientific">Microbacterium elymi</name>
    <dbReference type="NCBI Taxonomy" id="2909587"/>
    <lineage>
        <taxon>Bacteria</taxon>
        <taxon>Bacillati</taxon>
        <taxon>Actinomycetota</taxon>
        <taxon>Actinomycetes</taxon>
        <taxon>Micrococcales</taxon>
        <taxon>Microbacteriaceae</taxon>
        <taxon>Microbacterium</taxon>
    </lineage>
</organism>
<reference evidence="1" key="1">
    <citation type="submission" date="2022-01" db="EMBL/GenBank/DDBJ databases">
        <title>Microbacterium eymi and Microbacterium rhizovicinus sp. nov., isolated from the rhizospheric soil of Elymus tsukushiensis, a plant native to the Dokdo Islands, Republic of Korea.</title>
        <authorList>
            <person name="Hwang Y.J."/>
        </authorList>
    </citation>
    <scope>NUCLEOTIDE SEQUENCE</scope>
    <source>
        <strain evidence="1">KUDC0405</strain>
    </source>
</reference>
<proteinExistence type="predicted"/>
<name>A0ABY5NHS1_9MICO</name>
<evidence type="ECO:0000313" key="1">
    <source>
        <dbReference type="EMBL" id="UUT34656.1"/>
    </source>
</evidence>
<sequence>MRDALTLTGETAIEVLGERLVGQSGTVHGYVREGDLEDLLDDAGLVEHGDGEVAVHTFRSGSHSWMTGATAPRALVAVDCARSGASRVRSIGVRALDEMRQAWLARNT</sequence>
<evidence type="ECO:0000313" key="2">
    <source>
        <dbReference type="Proteomes" id="UP001054811"/>
    </source>
</evidence>
<protein>
    <submittedName>
        <fullName evidence="1">Uncharacterized protein</fullName>
    </submittedName>
</protein>
<dbReference type="EMBL" id="CP091139">
    <property type="protein sequence ID" value="UUT34656.1"/>
    <property type="molecule type" value="Genomic_DNA"/>
</dbReference>
<dbReference type="Proteomes" id="UP001054811">
    <property type="component" value="Chromosome"/>
</dbReference>